<organism evidence="1 3">
    <name type="scientific">Sinanodonta woodiana</name>
    <name type="common">Chinese pond mussel</name>
    <name type="synonym">Anodonta woodiana</name>
    <dbReference type="NCBI Taxonomy" id="1069815"/>
    <lineage>
        <taxon>Eukaryota</taxon>
        <taxon>Metazoa</taxon>
        <taxon>Spiralia</taxon>
        <taxon>Lophotrochozoa</taxon>
        <taxon>Mollusca</taxon>
        <taxon>Bivalvia</taxon>
        <taxon>Autobranchia</taxon>
        <taxon>Heteroconchia</taxon>
        <taxon>Palaeoheterodonta</taxon>
        <taxon>Unionida</taxon>
        <taxon>Unionoidea</taxon>
        <taxon>Unionidae</taxon>
        <taxon>Unioninae</taxon>
        <taxon>Sinanodonta</taxon>
    </lineage>
</organism>
<name>A0ABD3V9F2_SINWO</name>
<accession>A0ABD3V9F2</accession>
<keyword evidence="3" id="KW-1185">Reference proteome</keyword>
<dbReference type="AlphaFoldDB" id="A0ABD3V9F2"/>
<proteinExistence type="predicted"/>
<evidence type="ECO:0000313" key="3">
    <source>
        <dbReference type="Proteomes" id="UP001634394"/>
    </source>
</evidence>
<comment type="caution">
    <text evidence="1">The sequence shown here is derived from an EMBL/GenBank/DDBJ whole genome shotgun (WGS) entry which is preliminary data.</text>
</comment>
<dbReference type="EMBL" id="JBJQND010000013">
    <property type="protein sequence ID" value="KAL3857686.1"/>
    <property type="molecule type" value="Genomic_DNA"/>
</dbReference>
<sequence length="131" mass="15181">MKLAIDIRIKVASNREVKYQNLYYFLLNVFNRDKSKSENCLSRIEVITQCAEAQLHLVKLFQTINKVRHTFRDTATPNYTFLDKDTVGQTFRDTAIPVCAFLDKDKVGQTFRDTAKTSCTFLDKEKVGQTF</sequence>
<evidence type="ECO:0000313" key="2">
    <source>
        <dbReference type="EMBL" id="KAL3857698.1"/>
    </source>
</evidence>
<dbReference type="Proteomes" id="UP001634394">
    <property type="component" value="Unassembled WGS sequence"/>
</dbReference>
<reference evidence="1 3" key="1">
    <citation type="submission" date="2024-11" db="EMBL/GenBank/DDBJ databases">
        <title>Chromosome-level genome assembly of the freshwater bivalve Anodonta woodiana.</title>
        <authorList>
            <person name="Chen X."/>
        </authorList>
    </citation>
    <scope>NUCLEOTIDE SEQUENCE [LARGE SCALE GENOMIC DNA]</scope>
    <source>
        <strain evidence="1">MN2024</strain>
        <tissue evidence="1">Gills</tissue>
    </source>
</reference>
<dbReference type="EMBL" id="JBJQND010000013">
    <property type="protein sequence ID" value="KAL3857698.1"/>
    <property type="molecule type" value="Genomic_DNA"/>
</dbReference>
<evidence type="ECO:0000313" key="1">
    <source>
        <dbReference type="EMBL" id="KAL3857686.1"/>
    </source>
</evidence>
<protein>
    <submittedName>
        <fullName evidence="1">Uncharacterized protein</fullName>
    </submittedName>
</protein>
<gene>
    <name evidence="1" type="ORF">ACJMK2_012328</name>
    <name evidence="2" type="ORF">ACJMK2_012340</name>
</gene>